<organism evidence="2 3">
    <name type="scientific">Filimonas lacunae</name>
    <dbReference type="NCBI Taxonomy" id="477680"/>
    <lineage>
        <taxon>Bacteria</taxon>
        <taxon>Pseudomonadati</taxon>
        <taxon>Bacteroidota</taxon>
        <taxon>Chitinophagia</taxon>
        <taxon>Chitinophagales</taxon>
        <taxon>Chitinophagaceae</taxon>
        <taxon>Filimonas</taxon>
    </lineage>
</organism>
<dbReference type="KEGG" id="fln:FLA_5965"/>
<feature type="signal peptide" evidence="1">
    <location>
        <begin position="1"/>
        <end position="20"/>
    </location>
</feature>
<dbReference type="Proteomes" id="UP000186917">
    <property type="component" value="Unassembled WGS sequence"/>
</dbReference>
<evidence type="ECO:0000313" key="3">
    <source>
        <dbReference type="Proteomes" id="UP000186917"/>
    </source>
</evidence>
<dbReference type="AlphaFoldDB" id="A0A173MQH6"/>
<keyword evidence="3" id="KW-1185">Reference proteome</keyword>
<feature type="chain" id="PRO_5030023284" evidence="1">
    <location>
        <begin position="21"/>
        <end position="127"/>
    </location>
</feature>
<protein>
    <submittedName>
        <fullName evidence="2">Uncharacterized protein</fullName>
    </submittedName>
</protein>
<evidence type="ECO:0000313" key="2">
    <source>
        <dbReference type="EMBL" id="SIS80929.1"/>
    </source>
</evidence>
<name>A0A173MQH6_9BACT</name>
<dbReference type="OrthoDB" id="678278at2"/>
<reference evidence="3" key="1">
    <citation type="submission" date="2017-01" db="EMBL/GenBank/DDBJ databases">
        <authorList>
            <person name="Varghese N."/>
            <person name="Submissions S."/>
        </authorList>
    </citation>
    <scope>NUCLEOTIDE SEQUENCE [LARGE SCALE GENOMIC DNA]</scope>
    <source>
        <strain evidence="3">DSM 21054</strain>
    </source>
</reference>
<dbReference type="STRING" id="477680.SAMN05421788_1011345"/>
<accession>A0A173MQH6</accession>
<keyword evidence="1" id="KW-0732">Signal</keyword>
<gene>
    <name evidence="2" type="ORF">SAMN05421788_1011345</name>
</gene>
<dbReference type="RefSeq" id="WP_076376854.1">
    <property type="nucleotide sequence ID" value="NZ_AP017422.1"/>
</dbReference>
<proteinExistence type="predicted"/>
<evidence type="ECO:0000256" key="1">
    <source>
        <dbReference type="SAM" id="SignalP"/>
    </source>
</evidence>
<dbReference type="EMBL" id="FTOR01000001">
    <property type="protein sequence ID" value="SIS80929.1"/>
    <property type="molecule type" value="Genomic_DNA"/>
</dbReference>
<sequence length="127" mass="15172">MKKFFTLIVLFFTGLIVSHAQTTVPDQNPNYLESQEKYTWHKDSLLAGSNTTIQQTYKAYDFYQARLERRAQRRERRYNVNLTRAQYGGYYPSYGYSNYGYNSWNNGYYNSFIPSIGFRSGNWRFGW</sequence>